<evidence type="ECO:0000256" key="1">
    <source>
        <dbReference type="SAM" id="MobiDB-lite"/>
    </source>
</evidence>
<dbReference type="KEGG" id="xyl:ET495_08070"/>
<feature type="transmembrane region" description="Helical" evidence="2">
    <location>
        <begin position="53"/>
        <end position="77"/>
    </location>
</feature>
<feature type="region of interest" description="Disordered" evidence="1">
    <location>
        <begin position="263"/>
        <end position="389"/>
    </location>
</feature>
<keyword evidence="5" id="KW-1185">Reference proteome</keyword>
<reference evidence="4 5" key="1">
    <citation type="submission" date="2019-01" db="EMBL/GenBank/DDBJ databases">
        <title>Genome sequencing of strain 2JSPR-7.</title>
        <authorList>
            <person name="Heo J."/>
            <person name="Kim S.-J."/>
            <person name="Kim J.-S."/>
            <person name="Hong S.-B."/>
            <person name="Kwon S.-W."/>
        </authorList>
    </citation>
    <scope>NUCLEOTIDE SEQUENCE [LARGE SCALE GENOMIC DNA]</scope>
    <source>
        <strain evidence="4 5">2JSPR-7</strain>
    </source>
</reference>
<evidence type="ECO:0000259" key="3">
    <source>
        <dbReference type="PROSITE" id="PS51782"/>
    </source>
</evidence>
<name>A0A4P6EKP0_9MICO</name>
<dbReference type="RefSeq" id="WP_129204085.1">
    <property type="nucleotide sequence ID" value="NZ_CP035495.1"/>
</dbReference>
<dbReference type="InterPro" id="IPR052196">
    <property type="entry name" value="Bact_Kbp"/>
</dbReference>
<keyword evidence="2" id="KW-1133">Transmembrane helix</keyword>
<dbReference type="AlphaFoldDB" id="A0A4P6EKP0"/>
<keyword evidence="2" id="KW-0472">Membrane</keyword>
<evidence type="ECO:0000256" key="2">
    <source>
        <dbReference type="SAM" id="Phobius"/>
    </source>
</evidence>
<feature type="domain" description="LysM" evidence="3">
    <location>
        <begin position="166"/>
        <end position="216"/>
    </location>
</feature>
<dbReference type="Proteomes" id="UP000291758">
    <property type="component" value="Chromosome"/>
</dbReference>
<evidence type="ECO:0000313" key="5">
    <source>
        <dbReference type="Proteomes" id="UP000291758"/>
    </source>
</evidence>
<evidence type="ECO:0000313" key="4">
    <source>
        <dbReference type="EMBL" id="QAY63202.1"/>
    </source>
</evidence>
<dbReference type="CDD" id="cd00118">
    <property type="entry name" value="LysM"/>
    <property type="match status" value="2"/>
</dbReference>
<sequence length="389" mass="40089">MRPATARLHGVAGILAIVAFLVAVPALLTTARITPWDIDWAMVGQRLSLPDNGTLLVILIGLAAWAGWAYFALAILTELTARARGTRTPHLHGFALPQGVARRIIDVAALAFTALPTLAATAPPAHGEPITVVAPRDPTPTALTAGATSPPSTATATVTADAPATVEYTVRRGDSLWRIADQRLGDGHRWTEIHDLNRASLGDTPDLITPGTRLLLPAETTAPAPSGDYIVQPGDTLSQIAMNELGDPNAYPRIADASRDIVQPGGQHLTDPDHIEPGWTLDLTPDGPPPAPIASTTPAPTSPRETPAATPDPAPDSSPATPIPSPTTPAPSTAPGQAEAHPPAAAAATAPDPAADEAPRTRPTRTVAHLPGCSRACPAPRRCSAPGSS</sequence>
<feature type="transmembrane region" description="Helical" evidence="2">
    <location>
        <begin position="12"/>
        <end position="33"/>
    </location>
</feature>
<feature type="compositionally biased region" description="Low complexity" evidence="1">
    <location>
        <begin position="293"/>
        <end position="309"/>
    </location>
</feature>
<feature type="region of interest" description="Disordered" evidence="1">
    <location>
        <begin position="129"/>
        <end position="159"/>
    </location>
</feature>
<dbReference type="EMBL" id="CP035495">
    <property type="protein sequence ID" value="QAY63202.1"/>
    <property type="molecule type" value="Genomic_DNA"/>
</dbReference>
<organism evidence="4 5">
    <name type="scientific">Xylanimonas allomyrinae</name>
    <dbReference type="NCBI Taxonomy" id="2509459"/>
    <lineage>
        <taxon>Bacteria</taxon>
        <taxon>Bacillati</taxon>
        <taxon>Actinomycetota</taxon>
        <taxon>Actinomycetes</taxon>
        <taxon>Micrococcales</taxon>
        <taxon>Promicromonosporaceae</taxon>
        <taxon>Xylanimonas</taxon>
    </lineage>
</organism>
<dbReference type="Pfam" id="PF01476">
    <property type="entry name" value="LysM"/>
    <property type="match status" value="2"/>
</dbReference>
<feature type="compositionally biased region" description="Low complexity" evidence="1">
    <location>
        <begin position="330"/>
        <end position="353"/>
    </location>
</feature>
<protein>
    <submittedName>
        <fullName evidence="4">LysM peptidoglycan-binding domain-containing protein</fullName>
    </submittedName>
</protein>
<gene>
    <name evidence="4" type="ORF">ET495_08070</name>
</gene>
<dbReference type="PANTHER" id="PTHR34700">
    <property type="entry name" value="POTASSIUM BINDING PROTEIN KBP"/>
    <property type="match status" value="1"/>
</dbReference>
<dbReference type="Gene3D" id="3.10.350.10">
    <property type="entry name" value="LysM domain"/>
    <property type="match status" value="2"/>
</dbReference>
<dbReference type="InterPro" id="IPR018392">
    <property type="entry name" value="LysM"/>
</dbReference>
<dbReference type="PANTHER" id="PTHR34700:SF4">
    <property type="entry name" value="PHAGE-LIKE ELEMENT PBSX PROTEIN XKDP"/>
    <property type="match status" value="1"/>
</dbReference>
<feature type="compositionally biased region" description="Low complexity" evidence="1">
    <location>
        <begin position="139"/>
        <end position="159"/>
    </location>
</feature>
<keyword evidence="2" id="KW-0812">Transmembrane</keyword>
<dbReference type="InterPro" id="IPR036779">
    <property type="entry name" value="LysM_dom_sf"/>
</dbReference>
<dbReference type="OrthoDB" id="8444614at2"/>
<dbReference type="PROSITE" id="PS51782">
    <property type="entry name" value="LYSM"/>
    <property type="match status" value="2"/>
</dbReference>
<feature type="domain" description="LysM" evidence="3">
    <location>
        <begin position="227"/>
        <end position="283"/>
    </location>
</feature>
<proteinExistence type="predicted"/>
<accession>A0A4P6EKP0</accession>
<dbReference type="SUPFAM" id="SSF54106">
    <property type="entry name" value="LysM domain"/>
    <property type="match status" value="1"/>
</dbReference>
<dbReference type="SMART" id="SM00257">
    <property type="entry name" value="LysM"/>
    <property type="match status" value="2"/>
</dbReference>
<feature type="compositionally biased region" description="Pro residues" evidence="1">
    <location>
        <begin position="310"/>
        <end position="329"/>
    </location>
</feature>